<dbReference type="GO" id="GO:0005737">
    <property type="term" value="C:cytoplasm"/>
    <property type="evidence" value="ECO:0007669"/>
    <property type="project" value="TreeGrafter"/>
</dbReference>
<evidence type="ECO:0000256" key="4">
    <source>
        <dbReference type="ARBA" id="ARBA00023235"/>
    </source>
</evidence>
<dbReference type="STRING" id="1009370.ALO_20682"/>
<name>F7NPT9_9FIRM</name>
<accession>F7NPT9</accession>
<evidence type="ECO:0000313" key="7">
    <source>
        <dbReference type="EMBL" id="EGO61930.1"/>
    </source>
</evidence>
<dbReference type="InterPro" id="IPR006098">
    <property type="entry name" value="MMCoA_mutase_a_cat"/>
</dbReference>
<gene>
    <name evidence="7" type="ORF">ALO_20682</name>
</gene>
<dbReference type="Proteomes" id="UP000003240">
    <property type="component" value="Unassembled WGS sequence"/>
</dbReference>
<dbReference type="Gene3D" id="3.20.20.240">
    <property type="entry name" value="Methylmalonyl-CoA mutase"/>
    <property type="match status" value="1"/>
</dbReference>
<dbReference type="PANTHER" id="PTHR48101">
    <property type="entry name" value="METHYLMALONYL-COA MUTASE, MITOCHONDRIAL-RELATED"/>
    <property type="match status" value="1"/>
</dbReference>
<keyword evidence="3" id="KW-0846">Cobalamin</keyword>
<dbReference type="GO" id="GO:0019678">
    <property type="term" value="P:propionate metabolic process, methylmalonyl pathway"/>
    <property type="evidence" value="ECO:0007669"/>
    <property type="project" value="TreeGrafter"/>
</dbReference>
<evidence type="ECO:0000256" key="2">
    <source>
        <dbReference type="ARBA" id="ARBA00008465"/>
    </source>
</evidence>
<dbReference type="NCBIfam" id="TIGR00641">
    <property type="entry name" value="acid_CoA_mut_N"/>
    <property type="match status" value="1"/>
</dbReference>
<dbReference type="SUPFAM" id="SSF51703">
    <property type="entry name" value="Cobalamin (vitamin B12)-dependent enzymes"/>
    <property type="match status" value="1"/>
</dbReference>
<dbReference type="SUPFAM" id="SSF52242">
    <property type="entry name" value="Cobalamin (vitamin B12)-binding domain"/>
    <property type="match status" value="1"/>
</dbReference>
<dbReference type="InterPro" id="IPR036724">
    <property type="entry name" value="Cobalamin-bd_sf"/>
</dbReference>
<evidence type="ECO:0000313" key="8">
    <source>
        <dbReference type="Proteomes" id="UP000003240"/>
    </source>
</evidence>
<keyword evidence="8" id="KW-1185">Reference proteome</keyword>
<keyword evidence="5" id="KW-0170">Cobalt</keyword>
<evidence type="ECO:0000256" key="5">
    <source>
        <dbReference type="ARBA" id="ARBA00023285"/>
    </source>
</evidence>
<dbReference type="GO" id="GO:0031419">
    <property type="term" value="F:cobalamin binding"/>
    <property type="evidence" value="ECO:0007669"/>
    <property type="project" value="UniProtKB-KW"/>
</dbReference>
<sequence length="725" mass="79019">MKEEQAEPMAAEEKLFAEFAAPTYESWQSEAEKALKGAPFESRLITKTYEEIDLKPIYRQNDLESEGVHLSLPGSEPFVRGIHAGGYLTKSWLVAQECDQPLAAELNQTLKNELSRGLQSLHIRLDTATCLGLDPDIADAGQVGDRGFSLACLQDLTKALDDISLQQWSVMVPAGARSLPVVALFAALARSRGMDPGELSGSIVADPLGALALQGQLTASLPSVYDELAAVTAWAETRTPYLKTIRADGCPYHDAGANAVQELAYALATAVEYVRELQQRGLEFPVISRHMQFSFALGANMFMELAKIRAARLLWSQAARAFGGKGEECAAVIHGRTSRFTKTGYDPYVNMLRTTTEAFAGVVAGLDSLHVGPFDEAVRPGDEFSRRIARNTQIILQQECGLMQPADPAGGSWYVETLTADLARRAWEIFQQVEMKGGMFLALQAGLPQSQSAKTAQNRFANLAKRRDVIVGTNMYANLAEHPLAASEIDCQAIQARRAEQLTAYRQNRATQEQQRLLTSLAASRQRTGAELVEAAIDAAIAGGSVGEIFLALRREETEPLSITPLQPSRLSEPYEALRRNTEKFKAETGGNVRIFSADIGPIPQHKPRADFSRGFFEVGAFEVLSNNGFASVDEAADTAAASGADAVVICSTDATYPEIVPPLARLIKEKMPGVWLVLAGLPPEDLQAVYREAGVDEFIHVRADCYESLSRLQRRKGMHDDSQA</sequence>
<keyword evidence="4" id="KW-0413">Isomerase</keyword>
<dbReference type="PANTHER" id="PTHR48101:SF4">
    <property type="entry name" value="METHYLMALONYL-COA MUTASE, MITOCHONDRIAL"/>
    <property type="match status" value="1"/>
</dbReference>
<dbReference type="GO" id="GO:0046872">
    <property type="term" value="F:metal ion binding"/>
    <property type="evidence" value="ECO:0007669"/>
    <property type="project" value="InterPro"/>
</dbReference>
<dbReference type="CDD" id="cd03677">
    <property type="entry name" value="MM_CoA_mutase_beta"/>
    <property type="match status" value="1"/>
</dbReference>
<protein>
    <submittedName>
        <fullName evidence="7">Methylmalonyl-CoA mutase large subunit</fullName>
    </submittedName>
</protein>
<proteinExistence type="inferred from homology"/>
<dbReference type="OrthoDB" id="9762378at2"/>
<dbReference type="InterPro" id="IPR006099">
    <property type="entry name" value="MeMalonylCoA_mutase_a/b_cat"/>
</dbReference>
<comment type="caution">
    <text evidence="7">The sequence shown here is derived from an EMBL/GenBank/DDBJ whole genome shotgun (WGS) entry which is preliminary data.</text>
</comment>
<comment type="similarity">
    <text evidence="2">Belongs to the methylmalonyl-CoA mutase family.</text>
</comment>
<dbReference type="RefSeq" id="WP_004099652.1">
    <property type="nucleotide sequence ID" value="NZ_AFGF01000269.1"/>
</dbReference>
<reference evidence="7 8" key="1">
    <citation type="journal article" date="2011" name="EMBO J.">
        <title>Structural diversity of bacterial flagellar motors.</title>
        <authorList>
            <person name="Chen S."/>
            <person name="Beeby M."/>
            <person name="Murphy G.E."/>
            <person name="Leadbetter J.R."/>
            <person name="Hendrixson D.R."/>
            <person name="Briegel A."/>
            <person name="Li Z."/>
            <person name="Shi J."/>
            <person name="Tocheva E.I."/>
            <person name="Muller A."/>
            <person name="Dobro M.J."/>
            <person name="Jensen G.J."/>
        </authorList>
    </citation>
    <scope>NUCLEOTIDE SEQUENCE [LARGE SCALE GENOMIC DNA]</scope>
    <source>
        <strain evidence="7 8">DSM 6540</strain>
    </source>
</reference>
<dbReference type="Pfam" id="PF01642">
    <property type="entry name" value="MM_CoA_mutase"/>
    <property type="match status" value="1"/>
</dbReference>
<dbReference type="AlphaFoldDB" id="F7NPT9"/>
<evidence type="ECO:0000259" key="6">
    <source>
        <dbReference type="Pfam" id="PF01642"/>
    </source>
</evidence>
<evidence type="ECO:0000256" key="3">
    <source>
        <dbReference type="ARBA" id="ARBA00022628"/>
    </source>
</evidence>
<comment type="cofactor">
    <cofactor evidence="1">
        <name>adenosylcob(III)alamin</name>
        <dbReference type="ChEBI" id="CHEBI:18408"/>
    </cofactor>
</comment>
<dbReference type="EMBL" id="AFGF01000269">
    <property type="protein sequence ID" value="EGO61930.1"/>
    <property type="molecule type" value="Genomic_DNA"/>
</dbReference>
<feature type="domain" description="Methylmalonyl-CoA mutase alpha/beta chain catalytic" evidence="6">
    <location>
        <begin position="47"/>
        <end position="556"/>
    </location>
</feature>
<dbReference type="Gene3D" id="3.40.50.280">
    <property type="entry name" value="Cobalamin-binding domain"/>
    <property type="match status" value="1"/>
</dbReference>
<dbReference type="GO" id="GO:0004494">
    <property type="term" value="F:methylmalonyl-CoA mutase activity"/>
    <property type="evidence" value="ECO:0007669"/>
    <property type="project" value="UniProtKB-EC"/>
</dbReference>
<evidence type="ECO:0000256" key="1">
    <source>
        <dbReference type="ARBA" id="ARBA00001922"/>
    </source>
</evidence>
<organism evidence="7 8">
    <name type="scientific">Acetonema longum DSM 6540</name>
    <dbReference type="NCBI Taxonomy" id="1009370"/>
    <lineage>
        <taxon>Bacteria</taxon>
        <taxon>Bacillati</taxon>
        <taxon>Bacillota</taxon>
        <taxon>Negativicutes</taxon>
        <taxon>Acetonemataceae</taxon>
        <taxon>Acetonema</taxon>
    </lineage>
</organism>
<dbReference type="eggNOG" id="COG1884">
    <property type="taxonomic scope" value="Bacteria"/>
</dbReference>
<dbReference type="InterPro" id="IPR016176">
    <property type="entry name" value="Cbl-dep_enz_cat"/>
</dbReference>